<protein>
    <submittedName>
        <fullName evidence="4">SWIM zinc finger family protein</fullName>
    </submittedName>
</protein>
<dbReference type="Pfam" id="PF04434">
    <property type="entry name" value="SWIM"/>
    <property type="match status" value="1"/>
</dbReference>
<dbReference type="PROSITE" id="PS50966">
    <property type="entry name" value="ZF_SWIM"/>
    <property type="match status" value="1"/>
</dbReference>
<feature type="region of interest" description="Disordered" evidence="2">
    <location>
        <begin position="110"/>
        <end position="131"/>
    </location>
</feature>
<evidence type="ECO:0000259" key="3">
    <source>
        <dbReference type="PROSITE" id="PS50966"/>
    </source>
</evidence>
<sequence length="450" mass="48774">MTLTVEEVTALAPDDASAKAARGLVVPAKWPLLGANESAAWGECQGSGSKPYQTQVDLSGPAFRCSCPSRKFPCKHGLALLMLRVEHAPRFVDGQPPAWVGEWLASRGEKAQKKETQRAEQAAAPVDPQAAAKREAQRWKRIEGAALDLQRFLADQLARGIGSLDAAVLKTWATMSARMVDAQAPGLGARLQETAAGVRRDERWPERTLQGLGLLQLACDALSRRDTLSPEQQADLRTLAGWPHDQAEVSATGERVADRWLVLGSVTEERANKLTERRAWLHGTRSGRAGWLLDHAFAGRGFDQFWFSGTAIDATLAFFPGASPLRALALERGEASDAREAGDLLQRTPGASSPEAPWRQVAERVAACPWIALHPLLLRDVVVEVTDGRPWLRQADVAWPLRLGDAELWRLLACTGGASVTLAGEWDGAAIQPLTAWTDGGRPAWIKEAA</sequence>
<proteinExistence type="predicted"/>
<dbReference type="InterPro" id="IPR007527">
    <property type="entry name" value="Znf_SWIM"/>
</dbReference>
<name>A0A9X1YHJ1_9BURK</name>
<gene>
    <name evidence="4" type="ORF">LPC04_10975</name>
</gene>
<evidence type="ECO:0000256" key="1">
    <source>
        <dbReference type="PROSITE-ProRule" id="PRU00325"/>
    </source>
</evidence>
<dbReference type="GO" id="GO:0008270">
    <property type="term" value="F:zinc ion binding"/>
    <property type="evidence" value="ECO:0007669"/>
    <property type="project" value="UniProtKB-KW"/>
</dbReference>
<dbReference type="Proteomes" id="UP001139353">
    <property type="component" value="Unassembled WGS sequence"/>
</dbReference>
<dbReference type="EMBL" id="JAJLJH010000002">
    <property type="protein sequence ID" value="MCK9686228.1"/>
    <property type="molecule type" value="Genomic_DNA"/>
</dbReference>
<dbReference type="AlphaFoldDB" id="A0A9X1YHJ1"/>
<dbReference type="RefSeq" id="WP_275682257.1">
    <property type="nucleotide sequence ID" value="NZ_JAJLJH010000002.1"/>
</dbReference>
<evidence type="ECO:0000313" key="5">
    <source>
        <dbReference type="Proteomes" id="UP001139353"/>
    </source>
</evidence>
<evidence type="ECO:0000313" key="4">
    <source>
        <dbReference type="EMBL" id="MCK9686228.1"/>
    </source>
</evidence>
<evidence type="ECO:0000256" key="2">
    <source>
        <dbReference type="SAM" id="MobiDB-lite"/>
    </source>
</evidence>
<comment type="caution">
    <text evidence="4">The sequence shown here is derived from an EMBL/GenBank/DDBJ whole genome shotgun (WGS) entry which is preliminary data.</text>
</comment>
<keyword evidence="1" id="KW-0863">Zinc-finger</keyword>
<accession>A0A9X1YHJ1</accession>
<organism evidence="4 5">
    <name type="scientific">Scleromatobacter humisilvae</name>
    <dbReference type="NCBI Taxonomy" id="2897159"/>
    <lineage>
        <taxon>Bacteria</taxon>
        <taxon>Pseudomonadati</taxon>
        <taxon>Pseudomonadota</taxon>
        <taxon>Betaproteobacteria</taxon>
        <taxon>Burkholderiales</taxon>
        <taxon>Sphaerotilaceae</taxon>
        <taxon>Scleromatobacter</taxon>
    </lineage>
</organism>
<keyword evidence="1" id="KW-0479">Metal-binding</keyword>
<keyword evidence="1" id="KW-0862">Zinc</keyword>
<feature type="compositionally biased region" description="Low complexity" evidence="2">
    <location>
        <begin position="119"/>
        <end position="131"/>
    </location>
</feature>
<reference evidence="4" key="1">
    <citation type="submission" date="2021-11" db="EMBL/GenBank/DDBJ databases">
        <title>BS-T2-15 a new species belonging to the Comamonadaceae family isolated from the soil of a French oak forest.</title>
        <authorList>
            <person name="Mieszkin S."/>
            <person name="Alain K."/>
        </authorList>
    </citation>
    <scope>NUCLEOTIDE SEQUENCE</scope>
    <source>
        <strain evidence="4">BS-T2-15</strain>
    </source>
</reference>
<keyword evidence="5" id="KW-1185">Reference proteome</keyword>
<feature type="domain" description="SWIM-type" evidence="3">
    <location>
        <begin position="52"/>
        <end position="85"/>
    </location>
</feature>